<feature type="non-terminal residue" evidence="1">
    <location>
        <position position="1"/>
    </location>
</feature>
<dbReference type="AlphaFoldDB" id="A0A2M8C236"/>
<protein>
    <submittedName>
        <fullName evidence="1">Uncharacterized protein</fullName>
    </submittedName>
</protein>
<evidence type="ECO:0000313" key="2">
    <source>
        <dbReference type="Proteomes" id="UP000228770"/>
    </source>
</evidence>
<dbReference type="Proteomes" id="UP000228770">
    <property type="component" value="Unassembled WGS sequence"/>
</dbReference>
<name>A0A2M8C236_9BACT</name>
<evidence type="ECO:0000313" key="1">
    <source>
        <dbReference type="EMBL" id="PJB50151.1"/>
    </source>
</evidence>
<comment type="caution">
    <text evidence="1">The sequence shown here is derived from an EMBL/GenBank/DDBJ whole genome shotgun (WGS) entry which is preliminary data.</text>
</comment>
<dbReference type="EMBL" id="PFUA01000044">
    <property type="protein sequence ID" value="PJB50151.1"/>
    <property type="molecule type" value="Genomic_DNA"/>
</dbReference>
<gene>
    <name evidence="1" type="ORF">CO102_01835</name>
</gene>
<proteinExistence type="predicted"/>
<feature type="non-terminal residue" evidence="1">
    <location>
        <position position="48"/>
    </location>
</feature>
<sequence>VALAVHPDIAYVWLKQKNSGSTPLTTGGSTPLTTDGTTYIIAKDRIQV</sequence>
<accession>A0A2M8C236</accession>
<organism evidence="1 2">
    <name type="scientific">Candidatus Brennerbacteria bacterium CG_4_9_14_3_um_filter_43_9</name>
    <dbReference type="NCBI Taxonomy" id="1974522"/>
    <lineage>
        <taxon>Bacteria</taxon>
        <taxon>Candidatus Brenneribacteriota</taxon>
    </lineage>
</organism>
<reference evidence="2" key="1">
    <citation type="submission" date="2017-09" db="EMBL/GenBank/DDBJ databases">
        <title>Depth-based differentiation of microbial function through sediment-hosted aquifers and enrichment of novel symbionts in the deep terrestrial subsurface.</title>
        <authorList>
            <person name="Probst A.J."/>
            <person name="Ladd B."/>
            <person name="Jarett J.K."/>
            <person name="Geller-Mcgrath D.E."/>
            <person name="Sieber C.M.K."/>
            <person name="Emerson J.B."/>
            <person name="Anantharaman K."/>
            <person name="Thomas B.C."/>
            <person name="Malmstrom R."/>
            <person name="Stieglmeier M."/>
            <person name="Klingl A."/>
            <person name="Woyke T."/>
            <person name="Ryan C.M."/>
            <person name="Banfield J.F."/>
        </authorList>
    </citation>
    <scope>NUCLEOTIDE SEQUENCE [LARGE SCALE GENOMIC DNA]</scope>
</reference>